<sequence length="127" mass="14296">MNMVNQASMIFLIFIRLGNLWCHEGGEKTYSPTQCPSQTLECFKFVCDGIEEGAFVARGCGVNVAETATGLQNESCYQALSMCQYIGGDPHCYICSESLRINTMRRWPVDEMENMTIKINNTNEMSK</sequence>
<accession>A0A2A2LMK3</accession>
<dbReference type="EMBL" id="LIAE01006566">
    <property type="protein sequence ID" value="PAV87481.1"/>
    <property type="molecule type" value="Genomic_DNA"/>
</dbReference>
<dbReference type="OrthoDB" id="5804138at2759"/>
<organism evidence="2 3">
    <name type="scientific">Diploscapter pachys</name>
    <dbReference type="NCBI Taxonomy" id="2018661"/>
    <lineage>
        <taxon>Eukaryota</taxon>
        <taxon>Metazoa</taxon>
        <taxon>Ecdysozoa</taxon>
        <taxon>Nematoda</taxon>
        <taxon>Chromadorea</taxon>
        <taxon>Rhabditida</taxon>
        <taxon>Rhabditina</taxon>
        <taxon>Rhabditomorpha</taxon>
        <taxon>Rhabditoidea</taxon>
        <taxon>Rhabditidae</taxon>
        <taxon>Diploscapter</taxon>
    </lineage>
</organism>
<evidence type="ECO:0000313" key="2">
    <source>
        <dbReference type="EMBL" id="PAV87481.1"/>
    </source>
</evidence>
<protein>
    <recommendedName>
        <fullName evidence="4">DUF19 domain-containing protein</fullName>
    </recommendedName>
</protein>
<evidence type="ECO:0000256" key="1">
    <source>
        <dbReference type="SAM" id="SignalP"/>
    </source>
</evidence>
<keyword evidence="1" id="KW-0732">Signal</keyword>
<dbReference type="Proteomes" id="UP000218231">
    <property type="component" value="Unassembled WGS sequence"/>
</dbReference>
<feature type="signal peptide" evidence="1">
    <location>
        <begin position="1"/>
        <end position="22"/>
    </location>
</feature>
<evidence type="ECO:0008006" key="4">
    <source>
        <dbReference type="Google" id="ProtNLM"/>
    </source>
</evidence>
<evidence type="ECO:0000313" key="3">
    <source>
        <dbReference type="Proteomes" id="UP000218231"/>
    </source>
</evidence>
<reference evidence="2 3" key="1">
    <citation type="journal article" date="2017" name="Curr. Biol.">
        <title>Genome architecture and evolution of a unichromosomal asexual nematode.</title>
        <authorList>
            <person name="Fradin H."/>
            <person name="Zegar C."/>
            <person name="Gutwein M."/>
            <person name="Lucas J."/>
            <person name="Kovtun M."/>
            <person name="Corcoran D."/>
            <person name="Baugh L.R."/>
            <person name="Kiontke K."/>
            <person name="Gunsalus K."/>
            <person name="Fitch D.H."/>
            <person name="Piano F."/>
        </authorList>
    </citation>
    <scope>NUCLEOTIDE SEQUENCE [LARGE SCALE GENOMIC DNA]</scope>
    <source>
        <strain evidence="2">PF1309</strain>
    </source>
</reference>
<name>A0A2A2LMK3_9BILA</name>
<feature type="chain" id="PRO_5012132545" description="DUF19 domain-containing protein" evidence="1">
    <location>
        <begin position="23"/>
        <end position="127"/>
    </location>
</feature>
<gene>
    <name evidence="2" type="ORF">WR25_18617</name>
</gene>
<proteinExistence type="predicted"/>
<dbReference type="AlphaFoldDB" id="A0A2A2LMK3"/>
<comment type="caution">
    <text evidence="2">The sequence shown here is derived from an EMBL/GenBank/DDBJ whole genome shotgun (WGS) entry which is preliminary data.</text>
</comment>
<keyword evidence="3" id="KW-1185">Reference proteome</keyword>